<dbReference type="InterPro" id="IPR019993">
    <property type="entry name" value="RecB_nuclease_TM0106_put"/>
</dbReference>
<evidence type="ECO:0000313" key="2">
    <source>
        <dbReference type="EMBL" id="ONN27011.1"/>
    </source>
</evidence>
<dbReference type="InterPro" id="IPR011604">
    <property type="entry name" value="PDDEXK-like_dom_sf"/>
</dbReference>
<dbReference type="Gene3D" id="3.90.320.10">
    <property type="match status" value="1"/>
</dbReference>
<dbReference type="Proteomes" id="UP000242616">
    <property type="component" value="Unassembled WGS sequence"/>
</dbReference>
<evidence type="ECO:0000313" key="3">
    <source>
        <dbReference type="Proteomes" id="UP000242616"/>
    </source>
</evidence>
<accession>A0ABX3IIJ3</accession>
<dbReference type="EMBL" id="LBFC01000020">
    <property type="protein sequence ID" value="ONN27011.1"/>
    <property type="molecule type" value="Genomic_DNA"/>
</dbReference>
<dbReference type="SUPFAM" id="SSF53098">
    <property type="entry name" value="Ribonuclease H-like"/>
    <property type="match status" value="1"/>
</dbReference>
<comment type="caution">
    <text evidence="2">The sequence shown here is derived from an EMBL/GenBank/DDBJ whole genome shotgun (WGS) entry which is preliminary data.</text>
</comment>
<name>A0ABX3IIJ3_9BACT</name>
<sequence length="393" mass="46531">MLFCISKIRTYLFCPRKFILESKDEKVESTITQKINKSGFLKNVSISLEIYGLTLYAKNIDLKIDDNKITIISHRRGKKLYQYHYLEAAGYAFVVSSYTDKKIDVIFKSKYYTSQIPWKKHVDSFKNIIYDFLNKKVPKPILNPECKFCKYSLECTNELIKAKDLSLIRGIGKFRLKNLKEKGIEKLDDIIEMKEVVKEIFGEKSDKIIAQAKAFIYKKIILYNPVKKLKPGIFLDIESYKNFNFLFGVLYEDRYIPFLSLKREDEKTEFKKLISFLSNKKLPVYHYYNYEPIQINKLFKKYNLKKTNIEFVDLYKIYHNHIAIPTISYSLKSIAKYLGFNWRTNLNGNIVVHKFEDFLKTKDDKILDEILKYNEDDVNATKLLFNIVNKLSD</sequence>
<dbReference type="InterPro" id="IPR038720">
    <property type="entry name" value="YprB_RNase_H-like_dom"/>
</dbReference>
<proteinExistence type="predicted"/>
<feature type="domain" description="YprB ribonuclease H-like" evidence="1">
    <location>
        <begin position="233"/>
        <end position="387"/>
    </location>
</feature>
<organism evidence="2 3">
    <name type="scientific">Thermosipho affectus</name>
    <dbReference type="NCBI Taxonomy" id="660294"/>
    <lineage>
        <taxon>Bacteria</taxon>
        <taxon>Thermotogati</taxon>
        <taxon>Thermotogota</taxon>
        <taxon>Thermotogae</taxon>
        <taxon>Thermotogales</taxon>
        <taxon>Fervidobacteriaceae</taxon>
        <taxon>Thermosipho</taxon>
    </lineage>
</organism>
<dbReference type="NCBIfam" id="TIGR03491">
    <property type="entry name" value="TM0106 family RecB-like putative nuclease"/>
    <property type="match status" value="1"/>
</dbReference>
<keyword evidence="3" id="KW-1185">Reference proteome</keyword>
<dbReference type="RefSeq" id="WP_077198432.1">
    <property type="nucleotide sequence ID" value="NZ_LBFC01000020.1"/>
</dbReference>
<dbReference type="Pfam" id="PF13482">
    <property type="entry name" value="RNase_H_2"/>
    <property type="match status" value="1"/>
</dbReference>
<dbReference type="InterPro" id="IPR012337">
    <property type="entry name" value="RNaseH-like_sf"/>
</dbReference>
<evidence type="ECO:0000259" key="1">
    <source>
        <dbReference type="Pfam" id="PF13482"/>
    </source>
</evidence>
<protein>
    <submittedName>
        <fullName evidence="2">Recombinase RecB</fullName>
    </submittedName>
</protein>
<reference evidence="2 3" key="1">
    <citation type="submission" date="2015-06" db="EMBL/GenBank/DDBJ databases">
        <title>Genome sequencing of Thermotogales isolates from hydrothermal vents.</title>
        <authorList>
            <person name="Haverkamp T.H."/>
            <person name="Kublanov I.V."/>
            <person name="Nesbo C.L."/>
        </authorList>
    </citation>
    <scope>NUCLEOTIDE SEQUENCE [LARGE SCALE GENOMIC DNA]</scope>
    <source>
        <strain evidence="3">ik275mar</strain>
    </source>
</reference>
<gene>
    <name evidence="2" type="ORF">XJ44_06025</name>
</gene>